<feature type="region of interest" description="Disordered" evidence="1">
    <location>
        <begin position="1"/>
        <end position="20"/>
    </location>
</feature>
<evidence type="ECO:0000313" key="2">
    <source>
        <dbReference type="EMBL" id="CAI9178264.1"/>
    </source>
</evidence>
<sequence length="102" mass="11060">MQETEVGSLDREGPSGEGKELRYSCLEKSMEKILAHGVSKESDTTEGLTLSLRAFLGAQTVKNLPAVQETWICSLGSARSPEVGNSNPLQYSCLKNPMDRGD</sequence>
<reference evidence="2" key="1">
    <citation type="submission" date="2023-04" db="EMBL/GenBank/DDBJ databases">
        <authorList>
            <consortium name="ELIXIR-Norway"/>
        </authorList>
    </citation>
    <scope>NUCLEOTIDE SEQUENCE [LARGE SCALE GENOMIC DNA]</scope>
</reference>
<keyword evidence="3" id="KW-1185">Reference proteome</keyword>
<proteinExistence type="predicted"/>
<dbReference type="Proteomes" id="UP001176941">
    <property type="component" value="Chromosome 7"/>
</dbReference>
<name>A0ABN8ZX06_RANTA</name>
<accession>A0ABN8ZX06</accession>
<feature type="region of interest" description="Disordered" evidence="1">
    <location>
        <begin position="80"/>
        <end position="102"/>
    </location>
</feature>
<feature type="compositionally biased region" description="Basic and acidic residues" evidence="1">
    <location>
        <begin position="8"/>
        <end position="20"/>
    </location>
</feature>
<organism evidence="2 3">
    <name type="scientific">Rangifer tarandus platyrhynchus</name>
    <name type="common">Svalbard reindeer</name>
    <dbReference type="NCBI Taxonomy" id="3082113"/>
    <lineage>
        <taxon>Eukaryota</taxon>
        <taxon>Metazoa</taxon>
        <taxon>Chordata</taxon>
        <taxon>Craniata</taxon>
        <taxon>Vertebrata</taxon>
        <taxon>Euteleostomi</taxon>
        <taxon>Mammalia</taxon>
        <taxon>Eutheria</taxon>
        <taxon>Laurasiatheria</taxon>
        <taxon>Artiodactyla</taxon>
        <taxon>Ruminantia</taxon>
        <taxon>Pecora</taxon>
        <taxon>Cervidae</taxon>
        <taxon>Odocoileinae</taxon>
        <taxon>Rangifer</taxon>
    </lineage>
</organism>
<evidence type="ECO:0000256" key="1">
    <source>
        <dbReference type="SAM" id="MobiDB-lite"/>
    </source>
</evidence>
<protein>
    <submittedName>
        <fullName evidence="2">Uncharacterized protein</fullName>
    </submittedName>
</protein>
<evidence type="ECO:0000313" key="3">
    <source>
        <dbReference type="Proteomes" id="UP001176941"/>
    </source>
</evidence>
<gene>
    <name evidence="2" type="ORF">MRATA1EN1_LOCUS27226</name>
</gene>
<dbReference type="EMBL" id="OX459943">
    <property type="protein sequence ID" value="CAI9178264.1"/>
    <property type="molecule type" value="Genomic_DNA"/>
</dbReference>